<comment type="similarity">
    <text evidence="1">Belongs to the CDV3 family.</text>
</comment>
<dbReference type="GO" id="GO:0005737">
    <property type="term" value="C:cytoplasm"/>
    <property type="evidence" value="ECO:0007669"/>
    <property type="project" value="TreeGrafter"/>
</dbReference>
<evidence type="ECO:0008006" key="4">
    <source>
        <dbReference type="Google" id="ProtNLM"/>
    </source>
</evidence>
<dbReference type="PANTHER" id="PTHR16284">
    <property type="entry name" value="PROTEIN CDV3 HOMOLOG"/>
    <property type="match status" value="1"/>
</dbReference>
<feature type="compositionally biased region" description="Basic residues" evidence="2">
    <location>
        <begin position="11"/>
        <end position="20"/>
    </location>
</feature>
<dbReference type="PANTHER" id="PTHR16284:SF13">
    <property type="entry name" value="PROTEIN CDV3 HOMOLOG"/>
    <property type="match status" value="1"/>
</dbReference>
<feature type="compositionally biased region" description="Acidic residues" evidence="2">
    <location>
        <begin position="51"/>
        <end position="67"/>
    </location>
</feature>
<protein>
    <recommendedName>
        <fullName evidence="4">Protein CDV3 homolog</fullName>
    </recommendedName>
</protein>
<feature type="compositionally biased region" description="Pro residues" evidence="2">
    <location>
        <begin position="128"/>
        <end position="139"/>
    </location>
</feature>
<evidence type="ECO:0000256" key="2">
    <source>
        <dbReference type="SAM" id="MobiDB-lite"/>
    </source>
</evidence>
<feature type="compositionally biased region" description="Basic and acidic residues" evidence="2">
    <location>
        <begin position="186"/>
        <end position="201"/>
    </location>
</feature>
<accession>A0A1L8DD95</accession>
<evidence type="ECO:0000256" key="1">
    <source>
        <dbReference type="ARBA" id="ARBA00006062"/>
    </source>
</evidence>
<dbReference type="EMBL" id="GFDF01009662">
    <property type="protein sequence ID" value="JAV04422.1"/>
    <property type="molecule type" value="Transcribed_RNA"/>
</dbReference>
<dbReference type="Pfam" id="PF15359">
    <property type="entry name" value="CDV3"/>
    <property type="match status" value="1"/>
</dbReference>
<evidence type="ECO:0000313" key="3">
    <source>
        <dbReference type="EMBL" id="JAV04422.1"/>
    </source>
</evidence>
<feature type="compositionally biased region" description="Basic and acidic residues" evidence="2">
    <location>
        <begin position="22"/>
        <end position="44"/>
    </location>
</feature>
<dbReference type="InterPro" id="IPR026806">
    <property type="entry name" value="CDV3"/>
</dbReference>
<organism evidence="3">
    <name type="scientific">Nyssomyia neivai</name>
    <dbReference type="NCBI Taxonomy" id="330878"/>
    <lineage>
        <taxon>Eukaryota</taxon>
        <taxon>Metazoa</taxon>
        <taxon>Ecdysozoa</taxon>
        <taxon>Arthropoda</taxon>
        <taxon>Hexapoda</taxon>
        <taxon>Insecta</taxon>
        <taxon>Pterygota</taxon>
        <taxon>Neoptera</taxon>
        <taxon>Endopterygota</taxon>
        <taxon>Diptera</taxon>
        <taxon>Nematocera</taxon>
        <taxon>Psychodoidea</taxon>
        <taxon>Psychodidae</taxon>
        <taxon>Nyssomyia</taxon>
    </lineage>
</organism>
<proteinExistence type="inferred from homology"/>
<feature type="region of interest" description="Disordered" evidence="2">
    <location>
        <begin position="1"/>
        <end position="231"/>
    </location>
</feature>
<reference evidence="3" key="1">
    <citation type="submission" date="2016-12" db="EMBL/GenBank/DDBJ databases">
        <title>An insight into the sialome and mialome of the sand fly, Nyssomyia neivai.</title>
        <authorList>
            <person name="Sebastian V."/>
            <person name="Goulart T.M."/>
            <person name="Oliveira W."/>
            <person name="Calvo E."/>
            <person name="Oliveira L.F."/>
            <person name="Pinto M.C."/>
            <person name="Rosselino A.M."/>
            <person name="Ribeiro J.M."/>
        </authorList>
    </citation>
    <scope>NUCLEOTIDE SEQUENCE</scope>
</reference>
<sequence>MADLDDFFAKKDKKKSKGKKFTTAEELVKKLEDTTSKKQQESKTKTRGPGNEEEYSNQQNEDEWKDFEEERKDYSGLKIGQLTISENDQHTDGVQGSEVESDTEGNAEGGDRKTGPWKAVQEVAQPLPAAPPQPQPPPQQSNIYRPPALQSQLAKVKLREMAKGVAPDLSNEEYFPSLGSAPPKPEPPKRKLDPGFEEVKHGSRSARPSEVAKSSPVTIGNRFHSLAGDAS</sequence>
<name>A0A1L8DD95_9DIPT</name>
<dbReference type="AlphaFoldDB" id="A0A1L8DD95"/>